<comment type="caution">
    <text evidence="1">The sequence shown here is derived from an EMBL/GenBank/DDBJ whole genome shotgun (WGS) entry which is preliminary data.</text>
</comment>
<dbReference type="AlphaFoldDB" id="A0AAN5RFI9"/>
<feature type="non-terminal residue" evidence="1">
    <location>
        <position position="46"/>
    </location>
</feature>
<dbReference type="EMBL" id="DACSEO010000071">
    <property type="protein sequence ID" value="HAT1683717.1"/>
    <property type="molecule type" value="Genomic_DNA"/>
</dbReference>
<proteinExistence type="predicted"/>
<sequence>MTATTVNPLTAMKIKALVGFKQITPGVLPGEALTALKQCGVTCFSG</sequence>
<reference evidence="1" key="1">
    <citation type="journal article" date="2018" name="Genome Biol.">
        <title>SKESA: strategic k-mer extension for scrupulous assemblies.</title>
        <authorList>
            <person name="Souvorov A."/>
            <person name="Agarwala R."/>
            <person name="Lipman D.J."/>
        </authorList>
    </citation>
    <scope>NUCLEOTIDE SEQUENCE</scope>
    <source>
        <strain evidence="1">R404</strain>
    </source>
</reference>
<reference evidence="1" key="2">
    <citation type="submission" date="2020-11" db="EMBL/GenBank/DDBJ databases">
        <authorList>
            <consortium name="NCBI Pathogen Detection Project"/>
        </authorList>
    </citation>
    <scope>NUCLEOTIDE SEQUENCE</scope>
    <source>
        <strain evidence="1">R404</strain>
    </source>
</reference>
<evidence type="ECO:0000313" key="1">
    <source>
        <dbReference type="EMBL" id="HAT1683717.1"/>
    </source>
</evidence>
<name>A0AAN5RFI9_KLEOX</name>
<dbReference type="Proteomes" id="UP000856143">
    <property type="component" value="Unassembled WGS sequence"/>
</dbReference>
<evidence type="ECO:0000313" key="2">
    <source>
        <dbReference type="Proteomes" id="UP000856143"/>
    </source>
</evidence>
<accession>A0AAN5RFI9</accession>
<organism evidence="1 2">
    <name type="scientific">Klebsiella oxytoca</name>
    <dbReference type="NCBI Taxonomy" id="571"/>
    <lineage>
        <taxon>Bacteria</taxon>
        <taxon>Pseudomonadati</taxon>
        <taxon>Pseudomonadota</taxon>
        <taxon>Gammaproteobacteria</taxon>
        <taxon>Enterobacterales</taxon>
        <taxon>Enterobacteriaceae</taxon>
        <taxon>Klebsiella/Raoultella group</taxon>
        <taxon>Klebsiella</taxon>
    </lineage>
</organism>
<protein>
    <submittedName>
        <fullName evidence="1">Uncharacterized protein</fullName>
    </submittedName>
</protein>
<gene>
    <name evidence="1" type="ORF">I8Y21_004473</name>
</gene>